<reference evidence="1" key="1">
    <citation type="submission" date="2018-05" db="EMBL/GenBank/DDBJ databases">
        <authorList>
            <person name="Lanie J.A."/>
            <person name="Ng W.-L."/>
            <person name="Kazmierczak K.M."/>
            <person name="Andrzejewski T.M."/>
            <person name="Davidsen T.M."/>
            <person name="Wayne K.J."/>
            <person name="Tettelin H."/>
            <person name="Glass J.I."/>
            <person name="Rusch D."/>
            <person name="Podicherti R."/>
            <person name="Tsui H.-C.T."/>
            <person name="Winkler M.E."/>
        </authorList>
    </citation>
    <scope>NUCLEOTIDE SEQUENCE</scope>
</reference>
<dbReference type="EMBL" id="UINC01181319">
    <property type="protein sequence ID" value="SVD90954.1"/>
    <property type="molecule type" value="Genomic_DNA"/>
</dbReference>
<proteinExistence type="predicted"/>
<accession>A0A382Z623</accession>
<protein>
    <recommendedName>
        <fullName evidence="2">Pathogenicity locus</fullName>
    </recommendedName>
</protein>
<evidence type="ECO:0008006" key="2">
    <source>
        <dbReference type="Google" id="ProtNLM"/>
    </source>
</evidence>
<sequence>MALEDLIPLDALLGNLKPKKKKKVDREALASPMMRIPRMDVRAARDLIDIGVRELYQLQGRSAESLFEDLKAKKPDAPEYRLPYFRMAIYFAENEEHETDLLHPKSWEEG</sequence>
<organism evidence="1">
    <name type="scientific">marine metagenome</name>
    <dbReference type="NCBI Taxonomy" id="408172"/>
    <lineage>
        <taxon>unclassified sequences</taxon>
        <taxon>metagenomes</taxon>
        <taxon>ecological metagenomes</taxon>
    </lineage>
</organism>
<gene>
    <name evidence="1" type="ORF">METZ01_LOCUS443808</name>
</gene>
<name>A0A382Z623_9ZZZZ</name>
<dbReference type="AlphaFoldDB" id="A0A382Z623"/>
<evidence type="ECO:0000313" key="1">
    <source>
        <dbReference type="EMBL" id="SVD90954.1"/>
    </source>
</evidence>